<comment type="caution">
    <text evidence="1">The sequence shown here is derived from an EMBL/GenBank/DDBJ whole genome shotgun (WGS) entry which is preliminary data.</text>
</comment>
<proteinExistence type="predicted"/>
<gene>
    <name evidence="1" type="ORF">RRG08_004758</name>
</gene>
<sequence>MDGYTSKYKMTTWSGPWGSRHGLSGHTPISKLECRSGSPPPLGAIDGVTWGRQKPSSDWLLHHLGTFSASQESRALKFSYVIKSLLLNAFDCLECPLFYTSFISVQSSRHPEMEGPI</sequence>
<name>A0AAE1AIV3_9GAST</name>
<evidence type="ECO:0000313" key="2">
    <source>
        <dbReference type="Proteomes" id="UP001283361"/>
    </source>
</evidence>
<evidence type="ECO:0000313" key="1">
    <source>
        <dbReference type="EMBL" id="KAK3788463.1"/>
    </source>
</evidence>
<dbReference type="AlphaFoldDB" id="A0AAE1AIV3"/>
<organism evidence="1 2">
    <name type="scientific">Elysia crispata</name>
    <name type="common">lettuce slug</name>
    <dbReference type="NCBI Taxonomy" id="231223"/>
    <lineage>
        <taxon>Eukaryota</taxon>
        <taxon>Metazoa</taxon>
        <taxon>Spiralia</taxon>
        <taxon>Lophotrochozoa</taxon>
        <taxon>Mollusca</taxon>
        <taxon>Gastropoda</taxon>
        <taxon>Heterobranchia</taxon>
        <taxon>Euthyneura</taxon>
        <taxon>Panpulmonata</taxon>
        <taxon>Sacoglossa</taxon>
        <taxon>Placobranchoidea</taxon>
        <taxon>Plakobranchidae</taxon>
        <taxon>Elysia</taxon>
    </lineage>
</organism>
<reference evidence="1" key="1">
    <citation type="journal article" date="2023" name="G3 (Bethesda)">
        <title>A reference genome for the long-term kleptoplast-retaining sea slug Elysia crispata morphotype clarki.</title>
        <authorList>
            <person name="Eastman K.E."/>
            <person name="Pendleton A.L."/>
            <person name="Shaikh M.A."/>
            <person name="Suttiyut T."/>
            <person name="Ogas R."/>
            <person name="Tomko P."/>
            <person name="Gavelis G."/>
            <person name="Widhalm J.R."/>
            <person name="Wisecaver J.H."/>
        </authorList>
    </citation>
    <scope>NUCLEOTIDE SEQUENCE</scope>
    <source>
        <strain evidence="1">ECLA1</strain>
    </source>
</reference>
<accession>A0AAE1AIV3</accession>
<protein>
    <submittedName>
        <fullName evidence="1">Uncharacterized protein</fullName>
    </submittedName>
</protein>
<keyword evidence="2" id="KW-1185">Reference proteome</keyword>
<dbReference type="EMBL" id="JAWDGP010001758">
    <property type="protein sequence ID" value="KAK3788463.1"/>
    <property type="molecule type" value="Genomic_DNA"/>
</dbReference>
<dbReference type="Proteomes" id="UP001283361">
    <property type="component" value="Unassembled WGS sequence"/>
</dbReference>